<proteinExistence type="predicted"/>
<dbReference type="InterPro" id="IPR009061">
    <property type="entry name" value="DNA-bd_dom_put_sf"/>
</dbReference>
<organism evidence="2 3">
    <name type="scientific">Nonomuraea rosea</name>
    <dbReference type="NCBI Taxonomy" id="638574"/>
    <lineage>
        <taxon>Bacteria</taxon>
        <taxon>Bacillati</taxon>
        <taxon>Actinomycetota</taxon>
        <taxon>Actinomycetes</taxon>
        <taxon>Streptosporangiales</taxon>
        <taxon>Streptosporangiaceae</taxon>
        <taxon>Nonomuraea</taxon>
    </lineage>
</organism>
<dbReference type="Pfam" id="PF12728">
    <property type="entry name" value="HTH_17"/>
    <property type="match status" value="1"/>
</dbReference>
<name>A0ABP6WIN0_9ACTN</name>
<dbReference type="SUPFAM" id="SSF46955">
    <property type="entry name" value="Putative DNA-binding domain"/>
    <property type="match status" value="1"/>
</dbReference>
<keyword evidence="3" id="KW-1185">Reference proteome</keyword>
<dbReference type="Proteomes" id="UP001500630">
    <property type="component" value="Unassembled WGS sequence"/>
</dbReference>
<accession>A0ABP6WIN0</accession>
<comment type="caution">
    <text evidence="2">The sequence shown here is derived from an EMBL/GenBank/DDBJ whole genome shotgun (WGS) entry which is preliminary data.</text>
</comment>
<evidence type="ECO:0000313" key="2">
    <source>
        <dbReference type="EMBL" id="GAA3550690.1"/>
    </source>
</evidence>
<protein>
    <recommendedName>
        <fullName evidence="1">Helix-turn-helix domain-containing protein</fullName>
    </recommendedName>
</protein>
<evidence type="ECO:0000313" key="3">
    <source>
        <dbReference type="Proteomes" id="UP001500630"/>
    </source>
</evidence>
<evidence type="ECO:0000259" key="1">
    <source>
        <dbReference type="Pfam" id="PF12728"/>
    </source>
</evidence>
<gene>
    <name evidence="2" type="ORF">GCM10022419_033700</name>
</gene>
<dbReference type="EMBL" id="BAABDQ010000006">
    <property type="protein sequence ID" value="GAA3550690.1"/>
    <property type="molecule type" value="Genomic_DNA"/>
</dbReference>
<feature type="domain" description="Helix-turn-helix" evidence="1">
    <location>
        <begin position="6"/>
        <end position="53"/>
    </location>
</feature>
<sequence length="68" mass="7820">MSTRISTADAALLYRIPARTLRNWHAEGRITVHRDGRNLLWDCDELDQLAEQRGRGRLPRTPVMAHAL</sequence>
<reference evidence="3" key="1">
    <citation type="journal article" date="2019" name="Int. J. Syst. Evol. Microbiol.">
        <title>The Global Catalogue of Microorganisms (GCM) 10K type strain sequencing project: providing services to taxonomists for standard genome sequencing and annotation.</title>
        <authorList>
            <consortium name="The Broad Institute Genomics Platform"/>
            <consortium name="The Broad Institute Genome Sequencing Center for Infectious Disease"/>
            <person name="Wu L."/>
            <person name="Ma J."/>
        </authorList>
    </citation>
    <scope>NUCLEOTIDE SEQUENCE [LARGE SCALE GENOMIC DNA]</scope>
    <source>
        <strain evidence="3">JCM 17326</strain>
    </source>
</reference>
<dbReference type="InterPro" id="IPR041657">
    <property type="entry name" value="HTH_17"/>
</dbReference>
<dbReference type="RefSeq" id="WP_345562718.1">
    <property type="nucleotide sequence ID" value="NZ_BAABDQ010000006.1"/>
</dbReference>